<dbReference type="PANTHER" id="PTHR48101:SF1">
    <property type="entry name" value="METHYLMALONYL-COA MUTASE, LARGE SUBUNIT"/>
    <property type="match status" value="1"/>
</dbReference>
<dbReference type="RefSeq" id="WP_371753620.1">
    <property type="nucleotide sequence ID" value="NZ_JAYJLD010000008.1"/>
</dbReference>
<evidence type="ECO:0000313" key="3">
    <source>
        <dbReference type="EMBL" id="MEB3101502.1"/>
    </source>
</evidence>
<feature type="domain" description="Methylmalonyl-CoA mutase alpha/beta chain catalytic" evidence="2">
    <location>
        <begin position="13"/>
        <end position="527"/>
    </location>
</feature>
<comment type="caution">
    <text evidence="3">The sequence shown here is derived from an EMBL/GenBank/DDBJ whole genome shotgun (WGS) entry which is preliminary data.</text>
</comment>
<dbReference type="PANTHER" id="PTHR48101">
    <property type="entry name" value="METHYLMALONYL-COA MUTASE, MITOCHONDRIAL-RELATED"/>
    <property type="match status" value="1"/>
</dbReference>
<dbReference type="Proteomes" id="UP001310386">
    <property type="component" value="Unassembled WGS sequence"/>
</dbReference>
<evidence type="ECO:0000259" key="2">
    <source>
        <dbReference type="Pfam" id="PF01642"/>
    </source>
</evidence>
<dbReference type="SUPFAM" id="SSF51703">
    <property type="entry name" value="Cobalamin (vitamin B12)-dependent enzymes"/>
    <property type="match status" value="1"/>
</dbReference>
<dbReference type="Pfam" id="PF01642">
    <property type="entry name" value="MM_CoA_mutase"/>
    <property type="match status" value="1"/>
</dbReference>
<proteinExistence type="predicted"/>
<reference evidence="3" key="1">
    <citation type="submission" date="2023-12" db="EMBL/GenBank/DDBJ databases">
        <title>Fervidustalea candida gen. nov., sp. nov., a novel member of the family Paenibacillaceae isolated from a geothermal area.</title>
        <authorList>
            <person name="Li W.-J."/>
            <person name="Jiao J.-Y."/>
            <person name="Chen Y."/>
        </authorList>
    </citation>
    <scope>NUCLEOTIDE SEQUENCE</scope>
    <source>
        <strain evidence="3">SYSU GA230002</strain>
    </source>
</reference>
<evidence type="ECO:0000313" key="4">
    <source>
        <dbReference type="Proteomes" id="UP001310386"/>
    </source>
</evidence>
<dbReference type="NCBIfam" id="TIGR00641">
    <property type="entry name" value="acid_CoA_mut_N"/>
    <property type="match status" value="1"/>
</dbReference>
<keyword evidence="4" id="KW-1185">Reference proteome</keyword>
<name>A0ABU5ZG70_9BACL</name>
<dbReference type="EMBL" id="JAYJLD010000008">
    <property type="protein sequence ID" value="MEB3101502.1"/>
    <property type="molecule type" value="Genomic_DNA"/>
</dbReference>
<organism evidence="3 4">
    <name type="scientific">Ferviditalea candida</name>
    <dbReference type="NCBI Taxonomy" id="3108399"/>
    <lineage>
        <taxon>Bacteria</taxon>
        <taxon>Bacillati</taxon>
        <taxon>Bacillota</taxon>
        <taxon>Bacilli</taxon>
        <taxon>Bacillales</taxon>
        <taxon>Paenibacillaceae</taxon>
        <taxon>Ferviditalea</taxon>
    </lineage>
</organism>
<dbReference type="InterPro" id="IPR016176">
    <property type="entry name" value="Cbl-dep_enz_cat"/>
</dbReference>
<keyword evidence="1" id="KW-0413">Isomerase</keyword>
<accession>A0ABU5ZG70</accession>
<protein>
    <submittedName>
        <fullName evidence="3">Methylmalonyl-CoA mutase family protein</fullName>
    </submittedName>
</protein>
<sequence>MKPIDERKPAFFTPSAISVKRLYLAEDVKPDKDAVRIGLPGQFPYTRGIHPSMYRSRLWTVRQYAGFGTAEETNRRLRFLLEQGQTGLSLAFDLPTQIGYDPDQPLACGEVGKVGVSIASLKDMEILLQDIPLDRVSTSMTINSPAAVLLAMYATAAEKRGIDPGKLSGTLQNDILKEFTVRGTYIFPPAPSMRLTVDVLEYCSRFLPQWNPISISGYHMREAGATAVQELAFTFSNAIAYLEAAAAKGLKIDRIAPRISFFFNAQLHLFEEIAKFRAARRLWSRIMKDRFGARNPKSMQLRFHAQTGGSALTARQPDNNIVRVTLQALAAVLGGTQSLHTNARDEALGLPTEASAAIALRTQQILAFESGIADTVDPLAGSYYIESLTDEIEQRAAEYIDTIDQIGGALRAVETGYIQREIHHAAYETQTAIERGEQTIVGINRYQTDEQVKPGRFFVHPQLGQWRKQELARLRSERNGRQVEAALAALKKAAMGDANLMPALIDAVKAYATLGEICRVLREVFGEYEETGTLEEFTLNCF</sequence>
<dbReference type="InterPro" id="IPR006099">
    <property type="entry name" value="MeMalonylCoA_mutase_a/b_cat"/>
</dbReference>
<dbReference type="Gene3D" id="3.20.20.240">
    <property type="entry name" value="Methylmalonyl-CoA mutase"/>
    <property type="match status" value="1"/>
</dbReference>
<dbReference type="InterPro" id="IPR006098">
    <property type="entry name" value="MMCoA_mutase_a_cat"/>
</dbReference>
<gene>
    <name evidence="3" type="ORF">VF724_07475</name>
</gene>
<evidence type="ECO:0000256" key="1">
    <source>
        <dbReference type="ARBA" id="ARBA00023235"/>
    </source>
</evidence>